<reference evidence="1" key="2">
    <citation type="submission" date="2025-09" db="UniProtKB">
        <authorList>
            <consortium name="EnsemblPlants"/>
        </authorList>
    </citation>
    <scope>IDENTIFICATION</scope>
</reference>
<dbReference type="EnsemblPlants" id="AVESA.00010b.r2.1CG0093530.1">
    <property type="protein sequence ID" value="AVESA.00010b.r2.1CG0093530.1.CDS"/>
    <property type="gene ID" value="AVESA.00010b.r2.1CG0093530"/>
</dbReference>
<name>A0ACD5TNS7_AVESA</name>
<evidence type="ECO:0000313" key="1">
    <source>
        <dbReference type="EnsemblPlants" id="AVESA.00010b.r2.1CG0093530.1.CDS"/>
    </source>
</evidence>
<proteinExistence type="predicted"/>
<protein>
    <submittedName>
        <fullName evidence="1">Uncharacterized protein</fullName>
    </submittedName>
</protein>
<sequence>MADRLLVLALVVAAAPILVASPVSSARPCHTFLISSFSANANPSNDPGDRTPLTTTVLTVFRVRRFGPHLLRAHDHVQPHINHHHHLHSIPANIQIRHPELPELPHSAAGAPASIQERFNGILMVVVGILTAASVYLIWSVLTGTGMPSNYDELYGDEASDSKSLKKVGYVIISDEVHDGGTVVDLLDDQNLTRALVCKV</sequence>
<dbReference type="Proteomes" id="UP001732700">
    <property type="component" value="Chromosome 1C"/>
</dbReference>
<organism evidence="1 2">
    <name type="scientific">Avena sativa</name>
    <name type="common">Oat</name>
    <dbReference type="NCBI Taxonomy" id="4498"/>
    <lineage>
        <taxon>Eukaryota</taxon>
        <taxon>Viridiplantae</taxon>
        <taxon>Streptophyta</taxon>
        <taxon>Embryophyta</taxon>
        <taxon>Tracheophyta</taxon>
        <taxon>Spermatophyta</taxon>
        <taxon>Magnoliopsida</taxon>
        <taxon>Liliopsida</taxon>
        <taxon>Poales</taxon>
        <taxon>Poaceae</taxon>
        <taxon>BOP clade</taxon>
        <taxon>Pooideae</taxon>
        <taxon>Poodae</taxon>
        <taxon>Poeae</taxon>
        <taxon>Poeae Chloroplast Group 1 (Aveneae type)</taxon>
        <taxon>Aveninae</taxon>
        <taxon>Avena</taxon>
    </lineage>
</organism>
<reference evidence="1" key="1">
    <citation type="submission" date="2021-05" db="EMBL/GenBank/DDBJ databases">
        <authorList>
            <person name="Scholz U."/>
            <person name="Mascher M."/>
            <person name="Fiebig A."/>
        </authorList>
    </citation>
    <scope>NUCLEOTIDE SEQUENCE [LARGE SCALE GENOMIC DNA]</scope>
</reference>
<evidence type="ECO:0000313" key="2">
    <source>
        <dbReference type="Proteomes" id="UP001732700"/>
    </source>
</evidence>
<accession>A0ACD5TNS7</accession>
<keyword evidence="2" id="KW-1185">Reference proteome</keyword>